<dbReference type="PROSITE" id="PS51450">
    <property type="entry name" value="LRR"/>
    <property type="match status" value="3"/>
</dbReference>
<keyword evidence="5" id="KW-1185">Reference proteome</keyword>
<gene>
    <name evidence="4" type="ORF">C1645_757142</name>
</gene>
<dbReference type="STRING" id="658196.A0A397TGL8"/>
<feature type="region of interest" description="Disordered" evidence="3">
    <location>
        <begin position="33"/>
        <end position="93"/>
    </location>
</feature>
<dbReference type="Gene3D" id="3.80.10.10">
    <property type="entry name" value="Ribonuclease Inhibitor"/>
    <property type="match status" value="3"/>
</dbReference>
<dbReference type="AlphaFoldDB" id="A0A397TGL8"/>
<evidence type="ECO:0000313" key="4">
    <source>
        <dbReference type="EMBL" id="RIA95537.1"/>
    </source>
</evidence>
<dbReference type="GO" id="GO:0031028">
    <property type="term" value="P:septation initiation signaling"/>
    <property type="evidence" value="ECO:0007669"/>
    <property type="project" value="TreeGrafter"/>
</dbReference>
<evidence type="ECO:0000256" key="1">
    <source>
        <dbReference type="ARBA" id="ARBA00022614"/>
    </source>
</evidence>
<dbReference type="GO" id="GO:0061499">
    <property type="term" value="C:outer plaque of mitotic spindle pole body"/>
    <property type="evidence" value="ECO:0007669"/>
    <property type="project" value="TreeGrafter"/>
</dbReference>
<dbReference type="SMART" id="SM00364">
    <property type="entry name" value="LRR_BAC"/>
    <property type="match status" value="3"/>
</dbReference>
<dbReference type="EMBL" id="QKYT01000059">
    <property type="protein sequence ID" value="RIA95537.1"/>
    <property type="molecule type" value="Genomic_DNA"/>
</dbReference>
<feature type="compositionally biased region" description="Polar residues" evidence="3">
    <location>
        <begin position="230"/>
        <end position="248"/>
    </location>
</feature>
<dbReference type="OrthoDB" id="7451790at2759"/>
<dbReference type="Proteomes" id="UP000265703">
    <property type="component" value="Unassembled WGS sequence"/>
</dbReference>
<dbReference type="InterPro" id="IPR052574">
    <property type="entry name" value="CDIRP"/>
</dbReference>
<feature type="compositionally biased region" description="Polar residues" evidence="3">
    <location>
        <begin position="74"/>
        <end position="84"/>
    </location>
</feature>
<organism evidence="4 5">
    <name type="scientific">Glomus cerebriforme</name>
    <dbReference type="NCBI Taxonomy" id="658196"/>
    <lineage>
        <taxon>Eukaryota</taxon>
        <taxon>Fungi</taxon>
        <taxon>Fungi incertae sedis</taxon>
        <taxon>Mucoromycota</taxon>
        <taxon>Glomeromycotina</taxon>
        <taxon>Glomeromycetes</taxon>
        <taxon>Glomerales</taxon>
        <taxon>Glomeraceae</taxon>
        <taxon>Glomus</taxon>
    </lineage>
</organism>
<dbReference type="SMART" id="SM00369">
    <property type="entry name" value="LRR_TYP"/>
    <property type="match status" value="6"/>
</dbReference>
<dbReference type="InterPro" id="IPR032675">
    <property type="entry name" value="LRR_dom_sf"/>
</dbReference>
<dbReference type="InterPro" id="IPR001611">
    <property type="entry name" value="Leu-rich_rpt"/>
</dbReference>
<dbReference type="PANTHER" id="PTHR47566:SF1">
    <property type="entry name" value="PROTEIN NUD1"/>
    <property type="match status" value="1"/>
</dbReference>
<feature type="compositionally biased region" description="Basic and acidic residues" evidence="3">
    <location>
        <begin position="44"/>
        <end position="56"/>
    </location>
</feature>
<evidence type="ECO:0000256" key="3">
    <source>
        <dbReference type="SAM" id="MobiDB-lite"/>
    </source>
</evidence>
<evidence type="ECO:0000313" key="5">
    <source>
        <dbReference type="Proteomes" id="UP000265703"/>
    </source>
</evidence>
<dbReference type="GO" id="GO:1902412">
    <property type="term" value="P:regulation of mitotic cytokinesis"/>
    <property type="evidence" value="ECO:0007669"/>
    <property type="project" value="TreeGrafter"/>
</dbReference>
<protein>
    <recommendedName>
        <fullName evidence="6">L domain-like protein</fullName>
    </recommendedName>
</protein>
<sequence length="970" mass="111636">MHVLSKLWSLRSEPPRLPKHDYILIEDTSMNPISFEDENSSETFADKTRSRDRKNLLSDTDTTSIENLEENKKAQSGSSNNEQLTIKIGQEENTNTVTTKNMSFINNNNENNSVGELDDVITPSIKRGFYGLEDIMVRRQNLSIKKFVDKSVQVGNGWIRSHDFASQTSFIDEEKNDINLEEYLKSYSDESYHSDDVSNDRSKTIESQLIQVQIENENYLDEKESDDESLSNSDMSIDSEQEPYQGNENSVENLADERETQTHVQFSESCDSNTIGLIVDDKEPCDKVNSNAIGLIIDDNHMTISPEVQHKEVLIESNNNVKNTKGFELERESPIFKVPKSVNGTTQTIITPSQIKEKKKVHIISPNITDSEELGTISVEQKENSKKICYTPAKQRVKSTVHIIPPNITDSEELVTIEQKENSKQKICYTPAKQRVKSTVHTISPNIVTDSEELVTIEQKEILKQKICYTPAKQRVKSTLATPVMNSERSICTPGTINSNYSFRVTHDTLTKLISEVEPDQTHWKEMCKIDLNTKNIESLNHLSELMPKLKELDLNNNLLRYLTGTPASLTTLQVSGNRLTSLTSFAHLPNLEYLDISQNRIETLTDLHRLEHLREVFADDNLIACCYSVLRISGLVKLSLRKNKLKSVNFESSDMCRLELLDLSENKIELIENVERLIALKALNLDHNLLRFFSVTTNMPQLTCLRLCYNKLSELDVSPFPNLRLLWVDENRLKTIKRSETLAFLETFSARDQKGGEMHLPLKHLRDFKHIYLSGNPIKTLEPIIDFYKLEYLELAAAHIKELPHKLNRVCPSIIVLILSYNELRDFTPLRRMKRLRRLFLEGNQIYDYMAFSEVLKTLPKLKYLDIRNNPFSKNFYPTIPAIASSLVHQNSYAMHRDPEEEIEWGRRDEDFKQNLDDQWFVKRCFYRYDVFRRCPNIGWLDGTSIDSNEKELGSDLLNVDTAKILKSA</sequence>
<dbReference type="PANTHER" id="PTHR47566">
    <property type="match status" value="1"/>
</dbReference>
<accession>A0A397TGL8</accession>
<name>A0A397TGL8_9GLOM</name>
<evidence type="ECO:0008006" key="6">
    <source>
        <dbReference type="Google" id="ProtNLM"/>
    </source>
</evidence>
<reference evidence="4 5" key="1">
    <citation type="submission" date="2018-06" db="EMBL/GenBank/DDBJ databases">
        <title>Comparative genomics reveals the genomic features of Rhizophagus irregularis, R. cerebriforme, R. diaphanum and Gigaspora rosea, and their symbiotic lifestyle signature.</title>
        <authorList>
            <person name="Morin E."/>
            <person name="San Clemente H."/>
            <person name="Chen E.C.H."/>
            <person name="De La Providencia I."/>
            <person name="Hainaut M."/>
            <person name="Kuo A."/>
            <person name="Kohler A."/>
            <person name="Murat C."/>
            <person name="Tang N."/>
            <person name="Roy S."/>
            <person name="Loubradou J."/>
            <person name="Henrissat B."/>
            <person name="Grigoriev I.V."/>
            <person name="Corradi N."/>
            <person name="Roux C."/>
            <person name="Martin F.M."/>
        </authorList>
    </citation>
    <scope>NUCLEOTIDE SEQUENCE [LARGE SCALE GENOMIC DNA]</scope>
    <source>
        <strain evidence="4 5">DAOM 227022</strain>
    </source>
</reference>
<dbReference type="Pfam" id="PF13855">
    <property type="entry name" value="LRR_8"/>
    <property type="match status" value="1"/>
</dbReference>
<feature type="region of interest" description="Disordered" evidence="3">
    <location>
        <begin position="216"/>
        <end position="248"/>
    </location>
</feature>
<keyword evidence="1" id="KW-0433">Leucine-rich repeat</keyword>
<evidence type="ECO:0000256" key="2">
    <source>
        <dbReference type="ARBA" id="ARBA00022737"/>
    </source>
</evidence>
<feature type="compositionally biased region" description="Polar residues" evidence="3">
    <location>
        <begin position="57"/>
        <end position="66"/>
    </location>
</feature>
<keyword evidence="2" id="KW-0677">Repeat</keyword>
<dbReference type="SMART" id="SM00365">
    <property type="entry name" value="LRR_SD22"/>
    <property type="match status" value="5"/>
</dbReference>
<dbReference type="InterPro" id="IPR003591">
    <property type="entry name" value="Leu-rich_rpt_typical-subtyp"/>
</dbReference>
<comment type="caution">
    <text evidence="4">The sequence shown here is derived from an EMBL/GenBank/DDBJ whole genome shotgun (WGS) entry which is preliminary data.</text>
</comment>
<dbReference type="GO" id="GO:0035591">
    <property type="term" value="F:signaling adaptor activity"/>
    <property type="evidence" value="ECO:0007669"/>
    <property type="project" value="TreeGrafter"/>
</dbReference>
<proteinExistence type="predicted"/>
<dbReference type="SUPFAM" id="SSF52058">
    <property type="entry name" value="L domain-like"/>
    <property type="match status" value="1"/>
</dbReference>